<dbReference type="GO" id="GO:0006508">
    <property type="term" value="P:proteolysis"/>
    <property type="evidence" value="ECO:0007669"/>
    <property type="project" value="InterPro"/>
</dbReference>
<keyword evidence="4" id="KW-1185">Reference proteome</keyword>
<dbReference type="AlphaFoldDB" id="A0A812RL87"/>
<dbReference type="EMBL" id="CAJNDS010002345">
    <property type="protein sequence ID" value="CAE7442966.1"/>
    <property type="molecule type" value="Genomic_DNA"/>
</dbReference>
<dbReference type="InterPro" id="IPR011600">
    <property type="entry name" value="Pept_C14_caspase"/>
</dbReference>
<dbReference type="OrthoDB" id="3223806at2759"/>
<gene>
    <name evidence="3" type="primary">MCA1</name>
    <name evidence="3" type="ORF">SNAT2548_LOCUS24091</name>
</gene>
<dbReference type="Gene3D" id="3.40.50.1460">
    <property type="match status" value="1"/>
</dbReference>
<dbReference type="Pfam" id="PF00656">
    <property type="entry name" value="Peptidase_C14"/>
    <property type="match status" value="1"/>
</dbReference>
<dbReference type="GO" id="GO:0004197">
    <property type="term" value="F:cysteine-type endopeptidase activity"/>
    <property type="evidence" value="ECO:0007669"/>
    <property type="project" value="InterPro"/>
</dbReference>
<reference evidence="3" key="1">
    <citation type="submission" date="2021-02" db="EMBL/GenBank/DDBJ databases">
        <authorList>
            <person name="Dougan E. K."/>
            <person name="Rhodes N."/>
            <person name="Thang M."/>
            <person name="Chan C."/>
        </authorList>
    </citation>
    <scope>NUCLEOTIDE SEQUENCE</scope>
</reference>
<feature type="domain" description="Peptidase C14 caspase" evidence="2">
    <location>
        <begin position="1"/>
        <end position="295"/>
    </location>
</feature>
<evidence type="ECO:0000313" key="3">
    <source>
        <dbReference type="EMBL" id="CAE7442966.1"/>
    </source>
</evidence>
<evidence type="ECO:0000256" key="1">
    <source>
        <dbReference type="ARBA" id="ARBA00009005"/>
    </source>
</evidence>
<name>A0A812RL87_9DINO</name>
<dbReference type="InterPro" id="IPR050452">
    <property type="entry name" value="Metacaspase"/>
</dbReference>
<dbReference type="Proteomes" id="UP000604046">
    <property type="component" value="Unassembled WGS sequence"/>
</dbReference>
<comment type="caution">
    <text evidence="3">The sequence shown here is derived from an EMBL/GenBank/DDBJ whole genome shotgun (WGS) entry which is preliminary data.</text>
</comment>
<dbReference type="PANTHER" id="PTHR48104:SF30">
    <property type="entry name" value="METACASPASE-1"/>
    <property type="match status" value="1"/>
</dbReference>
<evidence type="ECO:0000313" key="4">
    <source>
        <dbReference type="Proteomes" id="UP000604046"/>
    </source>
</evidence>
<proteinExistence type="inferred from homology"/>
<organism evidence="3 4">
    <name type="scientific">Symbiodinium natans</name>
    <dbReference type="NCBI Taxonomy" id="878477"/>
    <lineage>
        <taxon>Eukaryota</taxon>
        <taxon>Sar</taxon>
        <taxon>Alveolata</taxon>
        <taxon>Dinophyceae</taxon>
        <taxon>Suessiales</taxon>
        <taxon>Symbiodiniaceae</taxon>
        <taxon>Symbiodinium</taxon>
    </lineage>
</organism>
<sequence length="313" mass="33664">NYVGTSNELHGCANDVRRMIPVLAKLGFPSDSASQKVLLDEEGVSGPKPTHANMLEALDWLVAGASAGDALLLHYSGHGGREPAQDGGYHETLVPLDFESAGMLRDTELFERLVRRLPEGCRLTCILDSCHSAGALNLPYIFVGTEAELRKAVAGEAVRMALSMRWKSDLEKWSQGSSKELFGDVSSMGKNLWKMYQDGQSGFVTDQEQTRGIAVGEVVAITGCRSDQTSADVGDVSTFGIEGVSGSAGGALTSALVEALEGAESLTYADLLERMRRELAAKGFSQVPQFVSSLLVELKQPFKLDSIFVEDKQ</sequence>
<dbReference type="PANTHER" id="PTHR48104">
    <property type="entry name" value="METACASPASE-4"/>
    <property type="match status" value="1"/>
</dbReference>
<dbReference type="GO" id="GO:0005737">
    <property type="term" value="C:cytoplasm"/>
    <property type="evidence" value="ECO:0007669"/>
    <property type="project" value="TreeGrafter"/>
</dbReference>
<comment type="similarity">
    <text evidence="1">Belongs to the peptidase C14B family.</text>
</comment>
<evidence type="ECO:0000259" key="2">
    <source>
        <dbReference type="Pfam" id="PF00656"/>
    </source>
</evidence>
<feature type="non-terminal residue" evidence="3">
    <location>
        <position position="313"/>
    </location>
</feature>
<accession>A0A812RL87</accession>
<protein>
    <submittedName>
        <fullName evidence="3">MCA1 protein</fullName>
    </submittedName>
</protein>